<dbReference type="SUPFAM" id="SSF81383">
    <property type="entry name" value="F-box domain"/>
    <property type="match status" value="1"/>
</dbReference>
<dbReference type="Proteomes" id="UP000027195">
    <property type="component" value="Unassembled WGS sequence"/>
</dbReference>
<keyword evidence="3" id="KW-1185">Reference proteome</keyword>
<evidence type="ECO:0000313" key="3">
    <source>
        <dbReference type="Proteomes" id="UP000027195"/>
    </source>
</evidence>
<dbReference type="STRING" id="930990.A0A067LYZ6"/>
<dbReference type="Gene3D" id="3.80.10.10">
    <property type="entry name" value="Ribonuclease Inhibitor"/>
    <property type="match status" value="1"/>
</dbReference>
<dbReference type="OrthoDB" id="2269034at2759"/>
<proteinExistence type="predicted"/>
<feature type="domain" description="F-box" evidence="1">
    <location>
        <begin position="98"/>
        <end position="153"/>
    </location>
</feature>
<protein>
    <recommendedName>
        <fullName evidence="1">F-box domain-containing protein</fullName>
    </recommendedName>
</protein>
<dbReference type="InParanoid" id="A0A067LYZ6"/>
<name>A0A067LYZ6_BOTB1</name>
<dbReference type="InterPro" id="IPR036047">
    <property type="entry name" value="F-box-like_dom_sf"/>
</dbReference>
<accession>A0A067LYZ6</accession>
<dbReference type="SUPFAM" id="SSF52047">
    <property type="entry name" value="RNI-like"/>
    <property type="match status" value="1"/>
</dbReference>
<dbReference type="Gene3D" id="1.20.1280.50">
    <property type="match status" value="1"/>
</dbReference>
<dbReference type="InterPro" id="IPR032675">
    <property type="entry name" value="LRR_dom_sf"/>
</dbReference>
<organism evidence="2 3">
    <name type="scientific">Botryobasidium botryosum (strain FD-172 SS1)</name>
    <dbReference type="NCBI Taxonomy" id="930990"/>
    <lineage>
        <taxon>Eukaryota</taxon>
        <taxon>Fungi</taxon>
        <taxon>Dikarya</taxon>
        <taxon>Basidiomycota</taxon>
        <taxon>Agaricomycotina</taxon>
        <taxon>Agaricomycetes</taxon>
        <taxon>Cantharellales</taxon>
        <taxon>Botryobasidiaceae</taxon>
        <taxon>Botryobasidium</taxon>
    </lineage>
</organism>
<evidence type="ECO:0000313" key="2">
    <source>
        <dbReference type="EMBL" id="KDQ08648.1"/>
    </source>
</evidence>
<dbReference type="Pfam" id="PF12937">
    <property type="entry name" value="F-box-like"/>
    <property type="match status" value="1"/>
</dbReference>
<dbReference type="EMBL" id="KL198088">
    <property type="protein sequence ID" value="KDQ08648.1"/>
    <property type="molecule type" value="Genomic_DNA"/>
</dbReference>
<reference evidence="3" key="1">
    <citation type="journal article" date="2014" name="Proc. Natl. Acad. Sci. U.S.A.">
        <title>Extensive sampling of basidiomycete genomes demonstrates inadequacy of the white-rot/brown-rot paradigm for wood decay fungi.</title>
        <authorList>
            <person name="Riley R."/>
            <person name="Salamov A.A."/>
            <person name="Brown D.W."/>
            <person name="Nagy L.G."/>
            <person name="Floudas D."/>
            <person name="Held B.W."/>
            <person name="Levasseur A."/>
            <person name="Lombard V."/>
            <person name="Morin E."/>
            <person name="Otillar R."/>
            <person name="Lindquist E.A."/>
            <person name="Sun H."/>
            <person name="LaButti K.M."/>
            <person name="Schmutz J."/>
            <person name="Jabbour D."/>
            <person name="Luo H."/>
            <person name="Baker S.E."/>
            <person name="Pisabarro A.G."/>
            <person name="Walton J.D."/>
            <person name="Blanchette R.A."/>
            <person name="Henrissat B."/>
            <person name="Martin F."/>
            <person name="Cullen D."/>
            <person name="Hibbett D.S."/>
            <person name="Grigoriev I.V."/>
        </authorList>
    </citation>
    <scope>NUCLEOTIDE SEQUENCE [LARGE SCALE GENOMIC DNA]</scope>
    <source>
        <strain evidence="3">FD-172 SS1</strain>
    </source>
</reference>
<gene>
    <name evidence="2" type="ORF">BOTBODRAFT_563203</name>
</gene>
<dbReference type="HOGENOM" id="CLU_024199_1_2_1"/>
<sequence length="593" mass="65665">MEPILLSTIPRLIQGLCRPVRECMHVEYFKSEGEVTQTIQKFAQSAASSFLPRDIDDLHGECQTVARACEIAVGAVHAYTHQVLLALKSRHNRMILVSRLPDNVVALIFQFATGCRTNSLQPLEVRAPLNVSRVSRSWRKIALENSSLWSKIDAMNVSIKSVFIRRSGASLLNIEFIPWAAYKLSGDEAKEFKSQEVVVSQAFGVQAYSFSRFIKSLTPYINRWGSLRLQGREASDFSTLRDLLAPRLEALHIELPGVAEETEATQDTFFNGQPRDLHFAGVYLPLNSILYTGLTSLHLGRIRFTSKPSVHQLVRNLAACPCLKGLTLDRLSLPPPFDYIPATPVSLNSLQKLTIASTEDARAVQHIIRSVCAPSSLRLELSGLASSSLYDYDLLPQDARLGQFLQSLSCIRSLTIQESPESLLITGKGSPGNEILVLKLNISFIDEITDVRTTHVAEGLRALTHSLQSLTLDSLAFEGLDDWTSSTAIFGEMLSVFPTITFLSMDSCSSSFVNALTDNALFILCPRLHTLQLINMHISGDTVATVGSRAHTNWDHQSSAAVPLRRLILSRCYGEVRCRAAELARLVELSRTD</sequence>
<evidence type="ECO:0000259" key="1">
    <source>
        <dbReference type="Pfam" id="PF12937"/>
    </source>
</evidence>
<dbReference type="InterPro" id="IPR001810">
    <property type="entry name" value="F-box_dom"/>
</dbReference>
<dbReference type="AlphaFoldDB" id="A0A067LYZ6"/>